<protein>
    <submittedName>
        <fullName evidence="2">Uncharacterized protein</fullName>
    </submittedName>
</protein>
<evidence type="ECO:0000313" key="2">
    <source>
        <dbReference type="EMBL" id="VTT81284.1"/>
    </source>
</evidence>
<reference evidence="2" key="1">
    <citation type="submission" date="2019-05" db="EMBL/GenBank/DDBJ databases">
        <authorList>
            <person name="Piombo E."/>
        </authorList>
    </citation>
    <scope>NUCLEOTIDE SEQUENCE</scope>
    <source>
        <strain evidence="2">C2S</strain>
    </source>
</reference>
<dbReference type="AlphaFoldDB" id="A0A9Q9RZ85"/>
<name>A0A9Q9RZ85_FUSFU</name>
<gene>
    <name evidence="2" type="ORF">C2S_2649</name>
</gene>
<accession>A0A9Q9RZ85</accession>
<evidence type="ECO:0000256" key="1">
    <source>
        <dbReference type="SAM" id="Phobius"/>
    </source>
</evidence>
<organism evidence="2 3">
    <name type="scientific">Fusarium fujikuroi</name>
    <name type="common">Bakanae and foot rot disease fungus</name>
    <name type="synonym">Gibberella fujikuroi</name>
    <dbReference type="NCBI Taxonomy" id="5127"/>
    <lineage>
        <taxon>Eukaryota</taxon>
        <taxon>Fungi</taxon>
        <taxon>Dikarya</taxon>
        <taxon>Ascomycota</taxon>
        <taxon>Pezizomycotina</taxon>
        <taxon>Sordariomycetes</taxon>
        <taxon>Hypocreomycetidae</taxon>
        <taxon>Hypocreales</taxon>
        <taxon>Nectriaceae</taxon>
        <taxon>Fusarium</taxon>
        <taxon>Fusarium fujikuroi species complex</taxon>
    </lineage>
</organism>
<comment type="caution">
    <text evidence="2">The sequence shown here is derived from an EMBL/GenBank/DDBJ whole genome shotgun (WGS) entry which is preliminary data.</text>
</comment>
<proteinExistence type="predicted"/>
<dbReference type="Proteomes" id="UP000760494">
    <property type="component" value="Unassembled WGS sequence"/>
</dbReference>
<feature type="transmembrane region" description="Helical" evidence="1">
    <location>
        <begin position="41"/>
        <end position="63"/>
    </location>
</feature>
<sequence>MNPARGDPENRSLFSYYSRILSGREILLEDTLQNSLDSNTAVLLLFSDIQVILIINGGMGVVIGKIQ</sequence>
<keyword evidence="1" id="KW-1133">Transmembrane helix</keyword>
<keyword evidence="1" id="KW-0472">Membrane</keyword>
<dbReference type="EMBL" id="CABFJX010000407">
    <property type="protein sequence ID" value="VTT81284.1"/>
    <property type="molecule type" value="Genomic_DNA"/>
</dbReference>
<keyword evidence="1" id="KW-0812">Transmembrane</keyword>
<evidence type="ECO:0000313" key="3">
    <source>
        <dbReference type="Proteomes" id="UP000760494"/>
    </source>
</evidence>